<evidence type="ECO:0000313" key="4">
    <source>
        <dbReference type="Proteomes" id="UP000197138"/>
    </source>
</evidence>
<protein>
    <submittedName>
        <fullName evidence="3">Uncharacterized protein</fullName>
    </submittedName>
</protein>
<organism evidence="3 4">
    <name type="scientific">Punica granatum</name>
    <name type="common">Pomegranate</name>
    <dbReference type="NCBI Taxonomy" id="22663"/>
    <lineage>
        <taxon>Eukaryota</taxon>
        <taxon>Viridiplantae</taxon>
        <taxon>Streptophyta</taxon>
        <taxon>Embryophyta</taxon>
        <taxon>Tracheophyta</taxon>
        <taxon>Spermatophyta</taxon>
        <taxon>Magnoliopsida</taxon>
        <taxon>eudicotyledons</taxon>
        <taxon>Gunneridae</taxon>
        <taxon>Pentapetalae</taxon>
        <taxon>rosids</taxon>
        <taxon>malvids</taxon>
        <taxon>Myrtales</taxon>
        <taxon>Lythraceae</taxon>
        <taxon>Punica</taxon>
    </lineage>
</organism>
<keyword evidence="2" id="KW-0812">Transmembrane</keyword>
<evidence type="ECO:0000313" key="3">
    <source>
        <dbReference type="EMBL" id="OWM64142.1"/>
    </source>
</evidence>
<evidence type="ECO:0000256" key="2">
    <source>
        <dbReference type="SAM" id="Phobius"/>
    </source>
</evidence>
<accession>A0A218VW72</accession>
<feature type="transmembrane region" description="Helical" evidence="2">
    <location>
        <begin position="138"/>
        <end position="161"/>
    </location>
</feature>
<keyword evidence="2" id="KW-1133">Transmembrane helix</keyword>
<feature type="coiled-coil region" evidence="1">
    <location>
        <begin position="72"/>
        <end position="128"/>
    </location>
</feature>
<reference evidence="4" key="1">
    <citation type="journal article" date="2017" name="Plant J.">
        <title>The pomegranate (Punica granatum L.) genome and the genomics of punicalagin biosynthesis.</title>
        <authorList>
            <person name="Qin G."/>
            <person name="Xu C."/>
            <person name="Ming R."/>
            <person name="Tang H."/>
            <person name="Guyot R."/>
            <person name="Kramer E.M."/>
            <person name="Hu Y."/>
            <person name="Yi X."/>
            <person name="Qi Y."/>
            <person name="Xu X."/>
            <person name="Gao Z."/>
            <person name="Pan H."/>
            <person name="Jian J."/>
            <person name="Tian Y."/>
            <person name="Yue Z."/>
            <person name="Xu Y."/>
        </authorList>
    </citation>
    <scope>NUCLEOTIDE SEQUENCE [LARGE SCALE GENOMIC DNA]</scope>
    <source>
        <strain evidence="4">cv. Dabenzi</strain>
    </source>
</reference>
<proteinExistence type="predicted"/>
<evidence type="ECO:0000256" key="1">
    <source>
        <dbReference type="SAM" id="Coils"/>
    </source>
</evidence>
<name>A0A218VW72_PUNGR</name>
<comment type="caution">
    <text evidence="3">The sequence shown here is derived from an EMBL/GenBank/DDBJ whole genome shotgun (WGS) entry which is preliminary data.</text>
</comment>
<dbReference type="Proteomes" id="UP000197138">
    <property type="component" value="Unassembled WGS sequence"/>
</dbReference>
<sequence length="191" mass="21951">MDDVWGSIKSTLCKVKEYRDPIMAEVALGLLRPYLSFIPGGVAGYTASEAVLRSYFRNHKDCDGSCHNQQCLDELKNRVAKLEHENRAAKLEHENRAAKLEHENRVAKLEHENRAAKLEHENRVAKLEQGFSELKKSYVVLLVFFSFFFLLLLFGVVSCLMNRLNIFIICWTNFQCACRDPVEKMVHAVAF</sequence>
<gene>
    <name evidence="3" type="ORF">CDL15_Pgr018713</name>
</gene>
<keyword evidence="2" id="KW-0472">Membrane</keyword>
<dbReference type="EMBL" id="MTKT01005815">
    <property type="protein sequence ID" value="OWM64142.1"/>
    <property type="molecule type" value="Genomic_DNA"/>
</dbReference>
<dbReference type="AlphaFoldDB" id="A0A218VW72"/>
<keyword evidence="1" id="KW-0175">Coiled coil</keyword>